<dbReference type="GO" id="GO:0003755">
    <property type="term" value="F:peptidyl-prolyl cis-trans isomerase activity"/>
    <property type="evidence" value="ECO:0007669"/>
    <property type="project" value="UniProtKB-KW"/>
</dbReference>
<dbReference type="EMBL" id="UINC01027919">
    <property type="protein sequence ID" value="SVB07993.1"/>
    <property type="molecule type" value="Genomic_DNA"/>
</dbReference>
<dbReference type="PRINTS" id="PR00153">
    <property type="entry name" value="CSAPPISMRASE"/>
</dbReference>
<dbReference type="CDD" id="cd00317">
    <property type="entry name" value="cyclophilin"/>
    <property type="match status" value="1"/>
</dbReference>
<keyword evidence="3" id="KW-0413">Isomerase</keyword>
<gene>
    <name evidence="6" type="ORF">METZ01_LOCUS160847</name>
</gene>
<dbReference type="EC" id="5.2.1.8" evidence="1"/>
<dbReference type="PANTHER" id="PTHR45625:SF4">
    <property type="entry name" value="PEPTIDYLPROLYL ISOMERASE DOMAIN AND WD REPEAT-CONTAINING PROTEIN 1"/>
    <property type="match status" value="1"/>
</dbReference>
<dbReference type="PIRSF" id="PIRSF001467">
    <property type="entry name" value="Peptidylpro_ismrse"/>
    <property type="match status" value="1"/>
</dbReference>
<dbReference type="PROSITE" id="PS50072">
    <property type="entry name" value="CSA_PPIASE_2"/>
    <property type="match status" value="1"/>
</dbReference>
<dbReference type="Gene3D" id="2.40.100.10">
    <property type="entry name" value="Cyclophilin-like"/>
    <property type="match status" value="1"/>
</dbReference>
<dbReference type="Pfam" id="PF00160">
    <property type="entry name" value="Pro_isomerase"/>
    <property type="match status" value="1"/>
</dbReference>
<evidence type="ECO:0000256" key="1">
    <source>
        <dbReference type="ARBA" id="ARBA00013194"/>
    </source>
</evidence>
<accession>A0A382B3Z2</accession>
<evidence type="ECO:0000256" key="2">
    <source>
        <dbReference type="ARBA" id="ARBA00023110"/>
    </source>
</evidence>
<dbReference type="InterPro" id="IPR002130">
    <property type="entry name" value="Cyclophilin-type_PPIase_dom"/>
</dbReference>
<dbReference type="InterPro" id="IPR024936">
    <property type="entry name" value="Cyclophilin-type_PPIase"/>
</dbReference>
<dbReference type="InterPro" id="IPR029000">
    <property type="entry name" value="Cyclophilin-like_dom_sf"/>
</dbReference>
<dbReference type="InterPro" id="IPR044666">
    <property type="entry name" value="Cyclophilin_A-like"/>
</dbReference>
<evidence type="ECO:0000256" key="4">
    <source>
        <dbReference type="SAM" id="MobiDB-lite"/>
    </source>
</evidence>
<dbReference type="GO" id="GO:0006457">
    <property type="term" value="P:protein folding"/>
    <property type="evidence" value="ECO:0007669"/>
    <property type="project" value="InterPro"/>
</dbReference>
<feature type="domain" description="PPIase cyclophilin-type" evidence="5">
    <location>
        <begin position="16"/>
        <end position="168"/>
    </location>
</feature>
<evidence type="ECO:0000259" key="5">
    <source>
        <dbReference type="PROSITE" id="PS50072"/>
    </source>
</evidence>
<dbReference type="AlphaFoldDB" id="A0A382B3Z2"/>
<dbReference type="SUPFAM" id="SSF50891">
    <property type="entry name" value="Cyclophilin-like"/>
    <property type="match status" value="1"/>
</dbReference>
<sequence length="169" mass="17949">MSENTNPTATIETTKGKMSIELWADVAPGTVENFTKLANDGFYDGTCFHRIMAGFMIQGGDPQTKDESLENLWGTGDPGYKIKAEFNDRLHVRGVISMARSADPDSAGSQFFVCLGDADFLNGQYTAFGQLSGGDDALGDIGDTPVGPSGSGENSKPAERVEVTSIRVA</sequence>
<reference evidence="6" key="1">
    <citation type="submission" date="2018-05" db="EMBL/GenBank/DDBJ databases">
        <authorList>
            <person name="Lanie J.A."/>
            <person name="Ng W.-L."/>
            <person name="Kazmierczak K.M."/>
            <person name="Andrzejewski T.M."/>
            <person name="Davidsen T.M."/>
            <person name="Wayne K.J."/>
            <person name="Tettelin H."/>
            <person name="Glass J.I."/>
            <person name="Rusch D."/>
            <person name="Podicherti R."/>
            <person name="Tsui H.-C.T."/>
            <person name="Winkler M.E."/>
        </authorList>
    </citation>
    <scope>NUCLEOTIDE SEQUENCE</scope>
</reference>
<keyword evidence="2" id="KW-0697">Rotamase</keyword>
<evidence type="ECO:0000313" key="6">
    <source>
        <dbReference type="EMBL" id="SVB07993.1"/>
    </source>
</evidence>
<dbReference type="PROSITE" id="PS00170">
    <property type="entry name" value="CSA_PPIASE_1"/>
    <property type="match status" value="1"/>
</dbReference>
<evidence type="ECO:0000256" key="3">
    <source>
        <dbReference type="ARBA" id="ARBA00023235"/>
    </source>
</evidence>
<name>A0A382B3Z2_9ZZZZ</name>
<protein>
    <recommendedName>
        <fullName evidence="1">peptidylprolyl isomerase</fullName>
        <ecNumber evidence="1">5.2.1.8</ecNumber>
    </recommendedName>
</protein>
<dbReference type="InterPro" id="IPR020892">
    <property type="entry name" value="Cyclophilin-type_PPIase_CS"/>
</dbReference>
<dbReference type="PANTHER" id="PTHR45625">
    <property type="entry name" value="PEPTIDYL-PROLYL CIS-TRANS ISOMERASE-RELATED"/>
    <property type="match status" value="1"/>
</dbReference>
<feature type="region of interest" description="Disordered" evidence="4">
    <location>
        <begin position="138"/>
        <end position="169"/>
    </location>
</feature>
<organism evidence="6">
    <name type="scientific">marine metagenome</name>
    <dbReference type="NCBI Taxonomy" id="408172"/>
    <lineage>
        <taxon>unclassified sequences</taxon>
        <taxon>metagenomes</taxon>
        <taxon>ecological metagenomes</taxon>
    </lineage>
</organism>
<proteinExistence type="predicted"/>